<keyword evidence="3 6" id="KW-0812">Transmembrane</keyword>
<dbReference type="Pfam" id="PF08395">
    <property type="entry name" value="7tm_7"/>
    <property type="match status" value="1"/>
</dbReference>
<feature type="transmembrane region" description="Helical" evidence="6">
    <location>
        <begin position="42"/>
        <end position="61"/>
    </location>
</feature>
<dbReference type="AlphaFoldDB" id="A0A240SXV6"/>
<feature type="transmembrane region" description="Helical" evidence="6">
    <location>
        <begin position="7"/>
        <end position="30"/>
    </location>
</feature>
<reference evidence="7" key="1">
    <citation type="submission" date="2020-05" db="UniProtKB">
        <authorList>
            <consortium name="EnsemblMetazoa"/>
        </authorList>
    </citation>
    <scope>IDENTIFICATION</scope>
    <source>
        <strain evidence="7">Jacobina</strain>
    </source>
</reference>
<keyword evidence="4 6" id="KW-1133">Transmembrane helix</keyword>
<accession>A0A240SXV6</accession>
<dbReference type="EnsemblMetazoa" id="LLOJ010752-RA">
    <property type="protein sequence ID" value="LLOJ010752-PA"/>
    <property type="gene ID" value="LLOJ010752"/>
</dbReference>
<evidence type="ECO:0000256" key="4">
    <source>
        <dbReference type="ARBA" id="ARBA00022989"/>
    </source>
</evidence>
<dbReference type="GO" id="GO:0005886">
    <property type="term" value="C:plasma membrane"/>
    <property type="evidence" value="ECO:0007669"/>
    <property type="project" value="UniProtKB-SubCell"/>
</dbReference>
<evidence type="ECO:0000256" key="1">
    <source>
        <dbReference type="ARBA" id="ARBA00004651"/>
    </source>
</evidence>
<organism evidence="7 8">
    <name type="scientific">Lutzomyia longipalpis</name>
    <name type="common">Sand fly</name>
    <dbReference type="NCBI Taxonomy" id="7200"/>
    <lineage>
        <taxon>Eukaryota</taxon>
        <taxon>Metazoa</taxon>
        <taxon>Ecdysozoa</taxon>
        <taxon>Arthropoda</taxon>
        <taxon>Hexapoda</taxon>
        <taxon>Insecta</taxon>
        <taxon>Pterygota</taxon>
        <taxon>Neoptera</taxon>
        <taxon>Endopterygota</taxon>
        <taxon>Diptera</taxon>
        <taxon>Nematocera</taxon>
        <taxon>Psychodoidea</taxon>
        <taxon>Psychodidae</taxon>
        <taxon>Lutzomyia</taxon>
        <taxon>Lutzomyia</taxon>
    </lineage>
</organism>
<keyword evidence="2" id="KW-1003">Cell membrane</keyword>
<dbReference type="InterPro" id="IPR013604">
    <property type="entry name" value="7TM_chemorcpt"/>
</dbReference>
<dbReference type="VEuPathDB" id="VectorBase:LLOJ010752"/>
<comment type="subcellular location">
    <subcellularLocation>
        <location evidence="1">Cell membrane</location>
        <topology evidence="1">Multi-pass membrane protein</topology>
    </subcellularLocation>
</comment>
<dbReference type="EMBL" id="AJWK01012967">
    <property type="status" value="NOT_ANNOTATED_CDS"/>
    <property type="molecule type" value="Genomic_DNA"/>
</dbReference>
<evidence type="ECO:0000313" key="8">
    <source>
        <dbReference type="Proteomes" id="UP000092461"/>
    </source>
</evidence>
<feature type="transmembrane region" description="Helical" evidence="6">
    <location>
        <begin position="102"/>
        <end position="122"/>
    </location>
</feature>
<keyword evidence="8" id="KW-1185">Reference proteome</keyword>
<keyword evidence="5 6" id="KW-0472">Membrane</keyword>
<evidence type="ECO:0008006" key="9">
    <source>
        <dbReference type="Google" id="ProtNLM"/>
    </source>
</evidence>
<sequence length="261" mass="31277">MTLQSRIYSYGMALFSFIYSLSCIPIIYWLTTPTTGEEIMNFAQNVTITLSHLSIVLETVLTKNHQLQFWHLLGRLEDLYQGYSKEVSDAHCKLMRSVRRKFWAVVIMSCLINMITFVFMFFDDNSIREVRSWQYSWTLSMYTSRASQIHHMSQFMAIEVLKMHLKLFNDFVKSLKMKLKCLNKKQVVQELNLVKFRHTFLWELCRNINNCYYWSQMINILVNIFNFTGLCYYLYDQTEDYKFHDLFCKLSSSAKFKRSFC</sequence>
<dbReference type="Proteomes" id="UP000092461">
    <property type="component" value="Unassembled WGS sequence"/>
</dbReference>
<evidence type="ECO:0000256" key="2">
    <source>
        <dbReference type="ARBA" id="ARBA00022475"/>
    </source>
</evidence>
<evidence type="ECO:0000256" key="3">
    <source>
        <dbReference type="ARBA" id="ARBA00022692"/>
    </source>
</evidence>
<dbReference type="GO" id="GO:0050909">
    <property type="term" value="P:sensory perception of taste"/>
    <property type="evidence" value="ECO:0007669"/>
    <property type="project" value="InterPro"/>
</dbReference>
<evidence type="ECO:0000256" key="6">
    <source>
        <dbReference type="SAM" id="Phobius"/>
    </source>
</evidence>
<evidence type="ECO:0000256" key="5">
    <source>
        <dbReference type="ARBA" id="ARBA00023136"/>
    </source>
</evidence>
<protein>
    <recommendedName>
        <fullName evidence="9">Gustatory receptor</fullName>
    </recommendedName>
</protein>
<proteinExistence type="predicted"/>
<evidence type="ECO:0000313" key="7">
    <source>
        <dbReference type="EnsemblMetazoa" id="LLOJ010752-PA"/>
    </source>
</evidence>
<name>A0A240SXV6_LUTLO</name>